<dbReference type="Proteomes" id="UP000249057">
    <property type="component" value="Unassembled WGS sequence"/>
</dbReference>
<keyword evidence="2" id="KW-1185">Reference proteome</keyword>
<dbReference type="EMBL" id="KZ825365">
    <property type="protein sequence ID" value="RAH43230.1"/>
    <property type="molecule type" value="Genomic_DNA"/>
</dbReference>
<accession>A0ACD1G1V3</accession>
<evidence type="ECO:0000313" key="2">
    <source>
        <dbReference type="Proteomes" id="UP000249057"/>
    </source>
</evidence>
<gene>
    <name evidence="1" type="ORF">BO95DRAFT_445385</name>
</gene>
<sequence length="53" mass="6358">MDEPVPADNRLRALRKKDQKKEQETRQTRKGLENKDTSDEMLMREAESLEKRQ</sequence>
<organism evidence="1 2">
    <name type="scientific">Aspergillus brunneoviolaceus CBS 621.78</name>
    <dbReference type="NCBI Taxonomy" id="1450534"/>
    <lineage>
        <taxon>Eukaryota</taxon>
        <taxon>Fungi</taxon>
        <taxon>Dikarya</taxon>
        <taxon>Ascomycota</taxon>
        <taxon>Pezizomycotina</taxon>
        <taxon>Eurotiomycetes</taxon>
        <taxon>Eurotiomycetidae</taxon>
        <taxon>Eurotiales</taxon>
        <taxon>Aspergillaceae</taxon>
        <taxon>Aspergillus</taxon>
        <taxon>Aspergillus subgen. Circumdati</taxon>
    </lineage>
</organism>
<evidence type="ECO:0000313" key="1">
    <source>
        <dbReference type="EMBL" id="RAH43230.1"/>
    </source>
</evidence>
<proteinExistence type="predicted"/>
<name>A0ACD1G1V3_9EURO</name>
<reference evidence="1" key="1">
    <citation type="submission" date="2018-02" db="EMBL/GenBank/DDBJ databases">
        <title>The genomes of Aspergillus section Nigri reveals drivers in fungal speciation.</title>
        <authorList>
            <consortium name="DOE Joint Genome Institute"/>
            <person name="Vesth T.C."/>
            <person name="Nybo J."/>
            <person name="Theobald S."/>
            <person name="Brandl J."/>
            <person name="Frisvad J.C."/>
            <person name="Nielsen K.F."/>
            <person name="Lyhne E.K."/>
            <person name="Kogle M.E."/>
            <person name="Kuo A."/>
            <person name="Riley R."/>
            <person name="Clum A."/>
            <person name="Nolan M."/>
            <person name="Lipzen A."/>
            <person name="Salamov A."/>
            <person name="Henrissat B."/>
            <person name="Wiebenga A."/>
            <person name="De vries R.P."/>
            <person name="Grigoriev I.V."/>
            <person name="Mortensen U.H."/>
            <person name="Andersen M.R."/>
            <person name="Baker S.E."/>
        </authorList>
    </citation>
    <scope>NUCLEOTIDE SEQUENCE</scope>
    <source>
        <strain evidence="1">CBS 621.78</strain>
    </source>
</reference>
<protein>
    <submittedName>
        <fullName evidence="1">Uncharacterized protein</fullName>
    </submittedName>
</protein>